<protein>
    <recommendedName>
        <fullName evidence="7">Endoribonuclease YbeY</fullName>
        <ecNumber evidence="7">3.1.-.-</ecNumber>
    </recommendedName>
</protein>
<keyword evidence="3 7" id="KW-0479">Metal-binding</keyword>
<dbReference type="GO" id="GO:0008270">
    <property type="term" value="F:zinc ion binding"/>
    <property type="evidence" value="ECO:0007669"/>
    <property type="project" value="UniProtKB-UniRule"/>
</dbReference>
<feature type="binding site" evidence="7">
    <location>
        <position position="134"/>
    </location>
    <ligand>
        <name>Zn(2+)</name>
        <dbReference type="ChEBI" id="CHEBI:29105"/>
        <note>catalytic</note>
    </ligand>
</feature>
<dbReference type="PANTHER" id="PTHR46986:SF1">
    <property type="entry name" value="ENDORIBONUCLEASE YBEY, CHLOROPLASTIC"/>
    <property type="match status" value="1"/>
</dbReference>
<keyword evidence="9" id="KW-1185">Reference proteome</keyword>
<keyword evidence="2 7" id="KW-0540">Nuclease</keyword>
<evidence type="ECO:0000256" key="1">
    <source>
        <dbReference type="ARBA" id="ARBA00010875"/>
    </source>
</evidence>
<dbReference type="EC" id="3.1.-.-" evidence="7"/>
<evidence type="ECO:0000256" key="6">
    <source>
        <dbReference type="ARBA" id="ARBA00022833"/>
    </source>
</evidence>
<dbReference type="GO" id="GO:0006364">
    <property type="term" value="P:rRNA processing"/>
    <property type="evidence" value="ECO:0007669"/>
    <property type="project" value="UniProtKB-UniRule"/>
</dbReference>
<dbReference type="PROSITE" id="PS01306">
    <property type="entry name" value="UPF0054"/>
    <property type="match status" value="1"/>
</dbReference>
<comment type="subcellular location">
    <subcellularLocation>
        <location evidence="7">Cytoplasm</location>
    </subcellularLocation>
</comment>
<dbReference type="Gene3D" id="3.40.390.30">
    <property type="entry name" value="Metalloproteases ('zincins'), catalytic domain"/>
    <property type="match status" value="1"/>
</dbReference>
<evidence type="ECO:0000313" key="8">
    <source>
        <dbReference type="EMBL" id="CUB00835.1"/>
    </source>
</evidence>
<evidence type="ECO:0000256" key="3">
    <source>
        <dbReference type="ARBA" id="ARBA00022723"/>
    </source>
</evidence>
<dbReference type="OrthoDB" id="9807740at2"/>
<dbReference type="GO" id="GO:0004222">
    <property type="term" value="F:metalloendopeptidase activity"/>
    <property type="evidence" value="ECO:0007669"/>
    <property type="project" value="InterPro"/>
</dbReference>
<dbReference type="Proteomes" id="UP000183649">
    <property type="component" value="Unassembled WGS sequence"/>
</dbReference>
<keyword evidence="7" id="KW-0963">Cytoplasm</keyword>
<dbReference type="PANTHER" id="PTHR46986">
    <property type="entry name" value="ENDORIBONUCLEASE YBEY, CHLOROPLASTIC"/>
    <property type="match status" value="1"/>
</dbReference>
<comment type="similarity">
    <text evidence="1 7">Belongs to the endoribonuclease YbeY family.</text>
</comment>
<dbReference type="InterPro" id="IPR002036">
    <property type="entry name" value="YbeY"/>
</dbReference>
<evidence type="ECO:0000256" key="5">
    <source>
        <dbReference type="ARBA" id="ARBA00022801"/>
    </source>
</evidence>
<feature type="binding site" evidence="7">
    <location>
        <position position="130"/>
    </location>
    <ligand>
        <name>Zn(2+)</name>
        <dbReference type="ChEBI" id="CHEBI:29105"/>
        <note>catalytic</note>
    </ligand>
</feature>
<name>A0A0K6ICK1_9BURK</name>
<dbReference type="EMBL" id="CYHF01000018">
    <property type="protein sequence ID" value="CUB00835.1"/>
    <property type="molecule type" value="Genomic_DNA"/>
</dbReference>
<sequence length="175" mass="19539">MTRPTRPASPALRLSVQFADVTHHDQLPRALLLRWVRAALRVGPQASATQTQMGTALQPHQITLRFVAADEGRSLNREYRGKDYATNVLTFDYDHWPVHADIVLCSPVVAHEAQVQHKPLVAHYAHLVIHGVLHAQGWDHLTEDEARDMERHEVAALQRFGIPDPYADGSAMPAG</sequence>
<proteinExistence type="inferred from homology"/>
<dbReference type="AlphaFoldDB" id="A0A0K6ICK1"/>
<dbReference type="HAMAP" id="MF_00009">
    <property type="entry name" value="Endoribonucl_YbeY"/>
    <property type="match status" value="1"/>
</dbReference>
<keyword evidence="7" id="KW-0690">Ribosome biogenesis</keyword>
<dbReference type="STRING" id="339866.GCA_001418255_03053"/>
<dbReference type="NCBIfam" id="TIGR00043">
    <property type="entry name" value="rRNA maturation RNase YbeY"/>
    <property type="match status" value="1"/>
</dbReference>
<organism evidence="8 9">
    <name type="scientific">Thiomonas bhubaneswarensis</name>
    <dbReference type="NCBI Taxonomy" id="339866"/>
    <lineage>
        <taxon>Bacteria</taxon>
        <taxon>Pseudomonadati</taxon>
        <taxon>Pseudomonadota</taxon>
        <taxon>Betaproteobacteria</taxon>
        <taxon>Burkholderiales</taxon>
        <taxon>Thiomonas</taxon>
    </lineage>
</organism>
<dbReference type="RefSeq" id="WP_055451833.1">
    <property type="nucleotide sequence ID" value="NZ_CYHF01000018.1"/>
</dbReference>
<keyword evidence="6 7" id="KW-0862">Zinc</keyword>
<dbReference type="GO" id="GO:0005737">
    <property type="term" value="C:cytoplasm"/>
    <property type="evidence" value="ECO:0007669"/>
    <property type="project" value="UniProtKB-SubCell"/>
</dbReference>
<gene>
    <name evidence="7" type="primary">ybeY</name>
    <name evidence="8" type="ORF">Ga0061069_11814</name>
</gene>
<comment type="function">
    <text evidence="7">Single strand-specific metallo-endoribonuclease involved in late-stage 70S ribosome quality control and in maturation of the 3' terminus of the 16S rRNA.</text>
</comment>
<evidence type="ECO:0000256" key="2">
    <source>
        <dbReference type="ARBA" id="ARBA00022722"/>
    </source>
</evidence>
<keyword evidence="4 7" id="KW-0255">Endonuclease</keyword>
<reference evidence="9" key="1">
    <citation type="submission" date="2015-08" db="EMBL/GenBank/DDBJ databases">
        <authorList>
            <person name="Varghese N."/>
        </authorList>
    </citation>
    <scope>NUCLEOTIDE SEQUENCE [LARGE SCALE GENOMIC DNA]</scope>
    <source>
        <strain evidence="9">DSM 18181</strain>
    </source>
</reference>
<keyword evidence="7" id="KW-0698">rRNA processing</keyword>
<evidence type="ECO:0000256" key="7">
    <source>
        <dbReference type="HAMAP-Rule" id="MF_00009"/>
    </source>
</evidence>
<dbReference type="Pfam" id="PF02130">
    <property type="entry name" value="YbeY"/>
    <property type="match status" value="1"/>
</dbReference>
<dbReference type="InterPro" id="IPR020549">
    <property type="entry name" value="YbeY_CS"/>
</dbReference>
<dbReference type="GO" id="GO:0004521">
    <property type="term" value="F:RNA endonuclease activity"/>
    <property type="evidence" value="ECO:0007669"/>
    <property type="project" value="UniProtKB-UniRule"/>
</dbReference>
<evidence type="ECO:0000313" key="9">
    <source>
        <dbReference type="Proteomes" id="UP000183649"/>
    </source>
</evidence>
<accession>A0A0K6ICK1</accession>
<feature type="binding site" evidence="7">
    <location>
        <position position="140"/>
    </location>
    <ligand>
        <name>Zn(2+)</name>
        <dbReference type="ChEBI" id="CHEBI:29105"/>
        <note>catalytic</note>
    </ligand>
</feature>
<comment type="cofactor">
    <cofactor evidence="7">
        <name>Zn(2+)</name>
        <dbReference type="ChEBI" id="CHEBI:29105"/>
    </cofactor>
    <text evidence="7">Binds 1 zinc ion.</text>
</comment>
<keyword evidence="5 7" id="KW-0378">Hydrolase</keyword>
<evidence type="ECO:0000256" key="4">
    <source>
        <dbReference type="ARBA" id="ARBA00022759"/>
    </source>
</evidence>
<dbReference type="InterPro" id="IPR023091">
    <property type="entry name" value="MetalPrtase_cat_dom_sf_prd"/>
</dbReference>
<dbReference type="SUPFAM" id="SSF55486">
    <property type="entry name" value="Metalloproteases ('zincins'), catalytic domain"/>
    <property type="match status" value="1"/>
</dbReference>